<organism evidence="1 2">
    <name type="scientific">Dyella thiooxydans</name>
    <dbReference type="NCBI Taxonomy" id="445710"/>
    <lineage>
        <taxon>Bacteria</taxon>
        <taxon>Pseudomonadati</taxon>
        <taxon>Pseudomonadota</taxon>
        <taxon>Gammaproteobacteria</taxon>
        <taxon>Lysobacterales</taxon>
        <taxon>Rhodanobacteraceae</taxon>
        <taxon>Dyella</taxon>
    </lineage>
</organism>
<dbReference type="KEGG" id="dtx:ATSB10_07040"/>
<name>A0A160MZ69_9GAMM</name>
<accession>A0A160MZ69</accession>
<dbReference type="AlphaFoldDB" id="A0A160MZ69"/>
<gene>
    <name evidence="1" type="ORF">ATSB10_07040</name>
</gene>
<keyword evidence="2" id="KW-1185">Reference proteome</keyword>
<sequence length="45" mass="5233">MSRCRPLFESDNRDSIFPSHDFICYGYEVAKFVVINVKEKSSVFA</sequence>
<evidence type="ECO:0000313" key="2">
    <source>
        <dbReference type="Proteomes" id="UP000077255"/>
    </source>
</evidence>
<reference evidence="1 2" key="1">
    <citation type="submission" date="2016-02" db="EMBL/GenBank/DDBJ databases">
        <title>Complete genome sequencing and analysis of ATSB10, Dyella thiooxydans isolated from rhizosphere soil of sunflower (Helianthus annuus L.).</title>
        <authorList>
            <person name="Lee Y."/>
            <person name="Hwangbo K."/>
            <person name="Chung H."/>
            <person name="Yoo J."/>
            <person name="Kim K.Y."/>
            <person name="Sa T.M."/>
            <person name="Um Y."/>
            <person name="Madhaiyan M."/>
        </authorList>
    </citation>
    <scope>NUCLEOTIDE SEQUENCE [LARGE SCALE GENOMIC DNA]</scope>
    <source>
        <strain evidence="1 2">ATSB10</strain>
    </source>
</reference>
<dbReference type="EMBL" id="CP014841">
    <property type="protein sequence ID" value="AND68158.1"/>
    <property type="molecule type" value="Genomic_DNA"/>
</dbReference>
<dbReference type="Proteomes" id="UP000077255">
    <property type="component" value="Chromosome"/>
</dbReference>
<proteinExistence type="predicted"/>
<evidence type="ECO:0000313" key="1">
    <source>
        <dbReference type="EMBL" id="AND68158.1"/>
    </source>
</evidence>
<protein>
    <submittedName>
        <fullName evidence="1">Uncharacterized protein</fullName>
    </submittedName>
</protein>